<feature type="transmembrane region" description="Helical" evidence="5">
    <location>
        <begin position="310"/>
        <end position="331"/>
    </location>
</feature>
<feature type="transmembrane region" description="Helical" evidence="5">
    <location>
        <begin position="263"/>
        <end position="280"/>
    </location>
</feature>
<feature type="transmembrane region" description="Helical" evidence="5">
    <location>
        <begin position="193"/>
        <end position="211"/>
    </location>
</feature>
<dbReference type="PANTHER" id="PTHR37422:SF23">
    <property type="entry name" value="TEICHURONIC ACID BIOSYNTHESIS PROTEIN TUAE"/>
    <property type="match status" value="1"/>
</dbReference>
<evidence type="ECO:0000313" key="7">
    <source>
        <dbReference type="EMBL" id="SFG56804.1"/>
    </source>
</evidence>
<dbReference type="RefSeq" id="WP_093672696.1">
    <property type="nucleotide sequence ID" value="NZ_FOOY01000013.1"/>
</dbReference>
<dbReference type="GO" id="GO:0016020">
    <property type="term" value="C:membrane"/>
    <property type="evidence" value="ECO:0007669"/>
    <property type="project" value="UniProtKB-SubCell"/>
</dbReference>
<gene>
    <name evidence="7" type="ORF">SAMN02982927_02085</name>
</gene>
<keyword evidence="8" id="KW-1185">Reference proteome</keyword>
<proteinExistence type="predicted"/>
<dbReference type="InterPro" id="IPR007016">
    <property type="entry name" value="O-antigen_ligase-rel_domated"/>
</dbReference>
<keyword evidence="4 5" id="KW-0472">Membrane</keyword>
<feature type="transmembrane region" description="Helical" evidence="5">
    <location>
        <begin position="467"/>
        <end position="484"/>
    </location>
</feature>
<dbReference type="EMBL" id="FOOY01000013">
    <property type="protein sequence ID" value="SFG56804.1"/>
    <property type="molecule type" value="Genomic_DNA"/>
</dbReference>
<feature type="transmembrane region" description="Helical" evidence="5">
    <location>
        <begin position="97"/>
        <end position="116"/>
    </location>
</feature>
<reference evidence="8" key="1">
    <citation type="submission" date="2016-10" db="EMBL/GenBank/DDBJ databases">
        <authorList>
            <person name="Varghese N."/>
            <person name="Submissions S."/>
        </authorList>
    </citation>
    <scope>NUCLEOTIDE SEQUENCE [LARGE SCALE GENOMIC DNA]</scope>
    <source>
        <strain evidence="8">ATCC 700379</strain>
    </source>
</reference>
<sequence length="493" mass="55047">MTATSSVYGKNHSGASRAVIESMAIIAALLAALIGIYWIENVWIQMLLVMAWTSSLVIALLYLKEHATSKVLLLSMMYLLIASTFLNQALLSISTGFFTLFVYRLLLIGSTVVFLAHAGKIGGFYVQWKSMQVKGTLFFLLFWLAYAGTSLLWSWSVVEGVKYLLLLGIGLLFIFLAVFTFTRVRQMIAFHSIWLLMSTALIVIGLVNHFARMQLPTSTLFGGPEYKQAYPTAVFTNQNDFATLLAISFFFYLAAGRNYRNRLLRFFCFVLAALAIWLIYLTESRASLLGVAAGSAFYLFLMIPEKRKKAVLWTGFIAAAGGLLVLFGKLLEKWQSFWSFTAGYVVNENPDSNSVRVHLLQSSWRYLTESFGMGVGSGNLAVYLENRPILNTDSIFEVHNWLAEITGNFGFLIGAGYLAMYLALFSSLMKMYSLHAGRKTRLLVETCLTAQIAFLISSISPSSVSNLYFHWVFLGFVICTVSVLHQSKQSGES</sequence>
<evidence type="ECO:0000256" key="5">
    <source>
        <dbReference type="SAM" id="Phobius"/>
    </source>
</evidence>
<dbReference type="AlphaFoldDB" id="A0A1I2SVH8"/>
<keyword evidence="3 5" id="KW-1133">Transmembrane helix</keyword>
<name>A0A1I2SVH8_9BACL</name>
<feature type="transmembrane region" description="Helical" evidence="5">
    <location>
        <begin position="442"/>
        <end position="461"/>
    </location>
</feature>
<dbReference type="PANTHER" id="PTHR37422">
    <property type="entry name" value="TEICHURONIC ACID BIOSYNTHESIS PROTEIN TUAE"/>
    <property type="match status" value="1"/>
</dbReference>
<comment type="subcellular location">
    <subcellularLocation>
        <location evidence="1">Membrane</location>
        <topology evidence="1">Multi-pass membrane protein</topology>
    </subcellularLocation>
</comment>
<feature type="transmembrane region" description="Helical" evidence="5">
    <location>
        <begin position="137"/>
        <end position="155"/>
    </location>
</feature>
<feature type="transmembrane region" description="Helical" evidence="5">
    <location>
        <begin position="161"/>
        <end position="181"/>
    </location>
</feature>
<protein>
    <submittedName>
        <fullName evidence="7">Teichuronic acid biosynthesis protein TuaE</fullName>
    </submittedName>
</protein>
<evidence type="ECO:0000313" key="8">
    <source>
        <dbReference type="Proteomes" id="UP000198752"/>
    </source>
</evidence>
<dbReference type="OrthoDB" id="9255580at2"/>
<dbReference type="Proteomes" id="UP000198752">
    <property type="component" value="Unassembled WGS sequence"/>
</dbReference>
<accession>A0A1I2SVH8</accession>
<feature type="transmembrane region" description="Helical" evidence="5">
    <location>
        <begin position="44"/>
        <end position="64"/>
    </location>
</feature>
<feature type="domain" description="O-antigen ligase-related" evidence="6">
    <location>
        <begin position="271"/>
        <end position="414"/>
    </location>
</feature>
<feature type="transmembrane region" description="Helical" evidence="5">
    <location>
        <begin position="18"/>
        <end position="38"/>
    </location>
</feature>
<dbReference type="STRING" id="269670.SAMN02982927_02085"/>
<feature type="transmembrane region" description="Helical" evidence="5">
    <location>
        <begin position="71"/>
        <end position="91"/>
    </location>
</feature>
<dbReference type="NCBIfam" id="NF047675">
    <property type="entry name" value="TeichurnBiosyTuaE"/>
    <property type="match status" value="1"/>
</dbReference>
<feature type="transmembrane region" description="Helical" evidence="5">
    <location>
        <begin position="241"/>
        <end position="256"/>
    </location>
</feature>
<evidence type="ECO:0000256" key="4">
    <source>
        <dbReference type="ARBA" id="ARBA00023136"/>
    </source>
</evidence>
<feature type="transmembrane region" description="Helical" evidence="5">
    <location>
        <begin position="286"/>
        <end position="303"/>
    </location>
</feature>
<dbReference type="Pfam" id="PF04932">
    <property type="entry name" value="Wzy_C"/>
    <property type="match status" value="1"/>
</dbReference>
<dbReference type="InterPro" id="IPR051533">
    <property type="entry name" value="WaaL-like"/>
</dbReference>
<feature type="transmembrane region" description="Helical" evidence="5">
    <location>
        <begin position="409"/>
        <end position="430"/>
    </location>
</feature>
<keyword evidence="2 5" id="KW-0812">Transmembrane</keyword>
<evidence type="ECO:0000256" key="3">
    <source>
        <dbReference type="ARBA" id="ARBA00022989"/>
    </source>
</evidence>
<evidence type="ECO:0000256" key="2">
    <source>
        <dbReference type="ARBA" id="ARBA00022692"/>
    </source>
</evidence>
<evidence type="ECO:0000259" key="6">
    <source>
        <dbReference type="Pfam" id="PF04932"/>
    </source>
</evidence>
<organism evidence="7 8">
    <name type="scientific">Sporolactobacillus nakayamae</name>
    <dbReference type="NCBI Taxonomy" id="269670"/>
    <lineage>
        <taxon>Bacteria</taxon>
        <taxon>Bacillati</taxon>
        <taxon>Bacillota</taxon>
        <taxon>Bacilli</taxon>
        <taxon>Bacillales</taxon>
        <taxon>Sporolactobacillaceae</taxon>
        <taxon>Sporolactobacillus</taxon>
    </lineage>
</organism>
<evidence type="ECO:0000256" key="1">
    <source>
        <dbReference type="ARBA" id="ARBA00004141"/>
    </source>
</evidence>